<dbReference type="AlphaFoldDB" id="A0A248KGM1"/>
<dbReference type="EMBL" id="CP022114">
    <property type="protein sequence ID" value="ASG62991.1"/>
    <property type="molecule type" value="Genomic_DNA"/>
</dbReference>
<name>A0A248KGM1_9ENTR</name>
<reference evidence="1 2" key="1">
    <citation type="submission" date="2017-06" db="EMBL/GenBank/DDBJ databases">
        <title>Origin of plasmid-mediated fosfomycin resistance gene fosA3.</title>
        <authorList>
            <person name="Ito R."/>
            <person name="Pacey M.P."/>
            <person name="Doi Y."/>
        </authorList>
    </citation>
    <scope>NUCLEOTIDE SEQUENCE [LARGE SCALE GENOMIC DNA]</scope>
    <source>
        <strain evidence="1 2">YDC799</strain>
    </source>
</reference>
<evidence type="ECO:0000313" key="2">
    <source>
        <dbReference type="Proteomes" id="UP000197098"/>
    </source>
</evidence>
<protein>
    <submittedName>
        <fullName evidence="1">Uncharacterized protein</fullName>
    </submittedName>
</protein>
<gene>
    <name evidence="1" type="ORF">CEW81_06930</name>
</gene>
<evidence type="ECO:0000313" key="1">
    <source>
        <dbReference type="EMBL" id="ASG62991.1"/>
    </source>
</evidence>
<accession>A0A248KGM1</accession>
<organism evidence="1 2">
    <name type="scientific">Kluyvera genomosp. 3</name>
    <dbReference type="NCBI Taxonomy" id="2774055"/>
    <lineage>
        <taxon>Bacteria</taxon>
        <taxon>Pseudomonadati</taxon>
        <taxon>Pseudomonadota</taxon>
        <taxon>Gammaproteobacteria</taxon>
        <taxon>Enterobacterales</taxon>
        <taxon>Enterobacteriaceae</taxon>
        <taxon>Kluyvera</taxon>
    </lineage>
</organism>
<dbReference type="Proteomes" id="UP000197098">
    <property type="component" value="Chromosome"/>
</dbReference>
<sequence>MKPWSDEAPLSDYIKRRHYISELLDNDQLRNVRKTSKKYDLIHLYAVNVMCTLALDVMGKYS</sequence>
<proteinExistence type="predicted"/>